<name>A0A1Z4GJ60_9CYAN</name>
<dbReference type="AlphaFoldDB" id="A0A1Z4GJ60"/>
<proteinExistence type="predicted"/>
<dbReference type="EMBL" id="AP018174">
    <property type="protein sequence ID" value="BAY17554.1"/>
    <property type="molecule type" value="Genomic_DNA"/>
</dbReference>
<accession>A0A1Z4GJ60</accession>
<evidence type="ECO:0000256" key="1">
    <source>
        <dbReference type="SAM" id="Phobius"/>
    </source>
</evidence>
<keyword evidence="1" id="KW-0812">Transmembrane</keyword>
<dbReference type="Proteomes" id="UP000218287">
    <property type="component" value="Chromosome"/>
</dbReference>
<keyword evidence="1" id="KW-1133">Transmembrane helix</keyword>
<feature type="transmembrane region" description="Helical" evidence="1">
    <location>
        <begin position="38"/>
        <end position="58"/>
    </location>
</feature>
<keyword evidence="1" id="KW-0472">Membrane</keyword>
<evidence type="ECO:0000313" key="3">
    <source>
        <dbReference type="Proteomes" id="UP000218287"/>
    </source>
</evidence>
<reference evidence="2 3" key="1">
    <citation type="submission" date="2017-06" db="EMBL/GenBank/DDBJ databases">
        <title>Genome sequencing of cyanobaciteial culture collection at National Institute for Environmental Studies (NIES).</title>
        <authorList>
            <person name="Hirose Y."/>
            <person name="Shimura Y."/>
            <person name="Fujisawa T."/>
            <person name="Nakamura Y."/>
            <person name="Kawachi M."/>
        </authorList>
    </citation>
    <scope>NUCLEOTIDE SEQUENCE [LARGE SCALE GENOMIC DNA]</scope>
    <source>
        <strain evidence="2 3">NIES-21</strain>
    </source>
</reference>
<feature type="transmembrane region" description="Helical" evidence="1">
    <location>
        <begin position="7"/>
        <end position="26"/>
    </location>
</feature>
<organism evidence="2 3">
    <name type="scientific">Anabaenopsis circularis NIES-21</name>
    <dbReference type="NCBI Taxonomy" id="1085406"/>
    <lineage>
        <taxon>Bacteria</taxon>
        <taxon>Bacillati</taxon>
        <taxon>Cyanobacteriota</taxon>
        <taxon>Cyanophyceae</taxon>
        <taxon>Nostocales</taxon>
        <taxon>Nodulariaceae</taxon>
        <taxon>Anabaenopsis</taxon>
    </lineage>
</organism>
<gene>
    <name evidence="2" type="ORF">NIES21_33940</name>
</gene>
<protein>
    <submittedName>
        <fullName evidence="2">Uncharacterized protein</fullName>
    </submittedName>
</protein>
<keyword evidence="3" id="KW-1185">Reference proteome</keyword>
<evidence type="ECO:0000313" key="2">
    <source>
        <dbReference type="EMBL" id="BAY17554.1"/>
    </source>
</evidence>
<sequence>MELIQVSNLIVFVLIVGYVGLGWKFWTGFTRTNFTPSLLNRIALSVLWPALFIANQSYRRNFRKALKG</sequence>